<dbReference type="EMBL" id="NKXS01005058">
    <property type="protein sequence ID" value="PIN04659.1"/>
    <property type="molecule type" value="Genomic_DNA"/>
</dbReference>
<evidence type="ECO:0000313" key="1">
    <source>
        <dbReference type="EMBL" id="PIN04659.1"/>
    </source>
</evidence>
<dbReference type="AlphaFoldDB" id="A0A2G9GH96"/>
<accession>A0A2G9GH96</accession>
<gene>
    <name evidence="1" type="ORF">CDL12_22804</name>
</gene>
<protein>
    <submittedName>
        <fullName evidence="1">Uncharacterized protein</fullName>
    </submittedName>
</protein>
<organism evidence="1 2">
    <name type="scientific">Handroanthus impetiginosus</name>
    <dbReference type="NCBI Taxonomy" id="429701"/>
    <lineage>
        <taxon>Eukaryota</taxon>
        <taxon>Viridiplantae</taxon>
        <taxon>Streptophyta</taxon>
        <taxon>Embryophyta</taxon>
        <taxon>Tracheophyta</taxon>
        <taxon>Spermatophyta</taxon>
        <taxon>Magnoliopsida</taxon>
        <taxon>eudicotyledons</taxon>
        <taxon>Gunneridae</taxon>
        <taxon>Pentapetalae</taxon>
        <taxon>asterids</taxon>
        <taxon>lamiids</taxon>
        <taxon>Lamiales</taxon>
        <taxon>Bignoniaceae</taxon>
        <taxon>Crescentiina</taxon>
        <taxon>Tabebuia alliance</taxon>
        <taxon>Handroanthus</taxon>
    </lineage>
</organism>
<reference evidence="2" key="1">
    <citation type="journal article" date="2018" name="Gigascience">
        <title>Genome assembly of the Pink Ipe (Handroanthus impetiginosus, Bignoniaceae), a highly valued, ecologically keystone Neotropical timber forest tree.</title>
        <authorList>
            <person name="Silva-Junior O.B."/>
            <person name="Grattapaglia D."/>
            <person name="Novaes E."/>
            <person name="Collevatti R.G."/>
        </authorList>
    </citation>
    <scope>NUCLEOTIDE SEQUENCE [LARGE SCALE GENOMIC DNA]</scope>
    <source>
        <strain evidence="2">cv. UFG-1</strain>
    </source>
</reference>
<keyword evidence="2" id="KW-1185">Reference proteome</keyword>
<proteinExistence type="predicted"/>
<sequence>MRCLIFVFFYFEPHVETQLNRPTKNDDGGVIENDGRLLIFVHLGRLPNIKRKNDRYLEDNEWMTAHRCVLYNCEEIQPFIE</sequence>
<dbReference type="Proteomes" id="UP000231279">
    <property type="component" value="Unassembled WGS sequence"/>
</dbReference>
<name>A0A2G9GH96_9LAMI</name>
<evidence type="ECO:0000313" key="2">
    <source>
        <dbReference type="Proteomes" id="UP000231279"/>
    </source>
</evidence>
<comment type="caution">
    <text evidence="1">The sequence shown here is derived from an EMBL/GenBank/DDBJ whole genome shotgun (WGS) entry which is preliminary data.</text>
</comment>
<dbReference type="OrthoDB" id="1886754at2759"/>